<feature type="region of interest" description="Disordered" evidence="17">
    <location>
        <begin position="372"/>
        <end position="391"/>
    </location>
</feature>
<keyword evidence="6 16" id="KW-0479">Metal-binding</keyword>
<evidence type="ECO:0000256" key="9">
    <source>
        <dbReference type="ARBA" id="ARBA00022801"/>
    </source>
</evidence>
<evidence type="ECO:0000313" key="20">
    <source>
        <dbReference type="Proteomes" id="UP001373714"/>
    </source>
</evidence>
<dbReference type="InterPro" id="IPR033309">
    <property type="entry name" value="Mus81"/>
</dbReference>
<evidence type="ECO:0000256" key="6">
    <source>
        <dbReference type="ARBA" id="ARBA00022723"/>
    </source>
</evidence>
<comment type="subunit">
    <text evidence="16">Interacts with EME1.</text>
</comment>
<keyword evidence="12 16" id="KW-0234">DNA repair</keyword>
<dbReference type="Gene3D" id="1.10.10.10">
    <property type="entry name" value="Winged helix-like DNA-binding domain superfamily/Winged helix DNA-binding domain"/>
    <property type="match status" value="1"/>
</dbReference>
<keyword evidence="11 16" id="KW-0233">DNA recombination</keyword>
<dbReference type="GO" id="GO:0048257">
    <property type="term" value="F:3'-flap endonuclease activity"/>
    <property type="evidence" value="ECO:0007669"/>
    <property type="project" value="TreeGrafter"/>
</dbReference>
<dbReference type="SMART" id="SM00891">
    <property type="entry name" value="ERCC4"/>
    <property type="match status" value="1"/>
</dbReference>
<feature type="region of interest" description="Disordered" evidence="17">
    <location>
        <begin position="96"/>
        <end position="122"/>
    </location>
</feature>
<dbReference type="InterPro" id="IPR011335">
    <property type="entry name" value="Restrct_endonuc-II-like"/>
</dbReference>
<evidence type="ECO:0000256" key="15">
    <source>
        <dbReference type="ARBA" id="ARBA00058015"/>
    </source>
</evidence>
<keyword evidence="8 16" id="KW-0227">DNA damage</keyword>
<dbReference type="Gene3D" id="3.40.50.10130">
    <property type="match status" value="1"/>
</dbReference>
<evidence type="ECO:0000256" key="17">
    <source>
        <dbReference type="SAM" id="MobiDB-lite"/>
    </source>
</evidence>
<evidence type="ECO:0000259" key="18">
    <source>
        <dbReference type="SMART" id="SM00891"/>
    </source>
</evidence>
<dbReference type="Pfam" id="PF21136">
    <property type="entry name" value="WHD_MUS81"/>
    <property type="match status" value="1"/>
</dbReference>
<feature type="region of interest" description="Disordered" evidence="17">
    <location>
        <begin position="137"/>
        <end position="184"/>
    </location>
</feature>
<evidence type="ECO:0000256" key="11">
    <source>
        <dbReference type="ARBA" id="ARBA00023172"/>
    </source>
</evidence>
<dbReference type="Gene3D" id="1.10.150.670">
    <property type="entry name" value="Crossover junction endonuclease EME1, DNA-binding domain"/>
    <property type="match status" value="1"/>
</dbReference>
<dbReference type="InterPro" id="IPR042530">
    <property type="entry name" value="EME1/EME2_C"/>
</dbReference>
<keyword evidence="13 16" id="KW-0539">Nucleus</keyword>
<comment type="caution">
    <text evidence="19">The sequence shown here is derived from an EMBL/GenBank/DDBJ whole genome shotgun (WGS) entry which is preliminary data.</text>
</comment>
<evidence type="ECO:0000256" key="14">
    <source>
        <dbReference type="ARBA" id="ARBA00023254"/>
    </source>
</evidence>
<evidence type="ECO:0000256" key="3">
    <source>
        <dbReference type="ARBA" id="ARBA00010015"/>
    </source>
</evidence>
<dbReference type="PANTHER" id="PTHR13451:SF0">
    <property type="entry name" value="CROSSOVER JUNCTION ENDONUCLEASE MUS81"/>
    <property type="match status" value="1"/>
</dbReference>
<keyword evidence="20" id="KW-1185">Reference proteome</keyword>
<keyword evidence="9 16" id="KW-0378">Hydrolase</keyword>
<evidence type="ECO:0000256" key="4">
    <source>
        <dbReference type="ARBA" id="ARBA00017114"/>
    </source>
</evidence>
<evidence type="ECO:0000256" key="13">
    <source>
        <dbReference type="ARBA" id="ARBA00023242"/>
    </source>
</evidence>
<dbReference type="AlphaFoldDB" id="A0AAV9U1T7"/>
<dbReference type="SUPFAM" id="SSF52980">
    <property type="entry name" value="Restriction endonuclease-like"/>
    <property type="match status" value="1"/>
</dbReference>
<dbReference type="SUPFAM" id="SSF47802">
    <property type="entry name" value="DNA polymerase beta, N-terminal domain-like"/>
    <property type="match status" value="1"/>
</dbReference>
<dbReference type="InterPro" id="IPR047416">
    <property type="entry name" value="XPF_nuclease_Mus81"/>
</dbReference>
<evidence type="ECO:0000256" key="2">
    <source>
        <dbReference type="ARBA" id="ARBA00004123"/>
    </source>
</evidence>
<dbReference type="FunFam" id="3.40.50.10130:FF:000005">
    <property type="entry name" value="crossover junction endonuclease MUS81 isoform X1"/>
    <property type="match status" value="1"/>
</dbReference>
<gene>
    <name evidence="19" type="primary">MUS81</name>
    <name evidence="19" type="ORF">TWF730_004013</name>
</gene>
<accession>A0AAV9U1T7</accession>
<comment type="function">
    <text evidence="15 16">Interacts with EME1 to form a DNA structure-specific endonuclease with substrate preference for branched DNA structures with a 5'-end at the branch nick. Typical substrates include 3'-flap structures, D-loops, replication forks and nicked Holliday junctions. May be required in mitosis for the processing of stalled or collapsed replication fork intermediates. May be required in meiosis for the repair of meiosis-specific double strand breaks subsequent to single-end invasion (SEI).</text>
</comment>
<evidence type="ECO:0000256" key="1">
    <source>
        <dbReference type="ARBA" id="ARBA00001946"/>
    </source>
</evidence>
<dbReference type="GO" id="GO:0003677">
    <property type="term" value="F:DNA binding"/>
    <property type="evidence" value="ECO:0007669"/>
    <property type="project" value="UniProtKB-UniRule"/>
</dbReference>
<dbReference type="InterPro" id="IPR047417">
    <property type="entry name" value="WHD_MUS81"/>
</dbReference>
<comment type="subcellular location">
    <subcellularLocation>
        <location evidence="2 16">Nucleus</location>
    </subcellularLocation>
</comment>
<dbReference type="GO" id="GO:0031573">
    <property type="term" value="P:mitotic intra-S DNA damage checkpoint signaling"/>
    <property type="evidence" value="ECO:0007669"/>
    <property type="project" value="TreeGrafter"/>
</dbReference>
<dbReference type="GO" id="GO:0005634">
    <property type="term" value="C:nucleus"/>
    <property type="evidence" value="ECO:0007669"/>
    <property type="project" value="UniProtKB-SubCell"/>
</dbReference>
<dbReference type="EC" id="3.1.22.-" evidence="16"/>
<dbReference type="InterPro" id="IPR010996">
    <property type="entry name" value="HHH_MUS81"/>
</dbReference>
<proteinExistence type="inferred from homology"/>
<dbReference type="GO" id="GO:0000712">
    <property type="term" value="P:resolution of meiotic recombination intermediates"/>
    <property type="evidence" value="ECO:0007669"/>
    <property type="project" value="UniProtKB-ARBA"/>
</dbReference>
<keyword evidence="5 16" id="KW-0540">Nuclease</keyword>
<keyword evidence="10 16" id="KW-0460">Magnesium</keyword>
<dbReference type="Pfam" id="PF02732">
    <property type="entry name" value="ERCC4"/>
    <property type="match status" value="1"/>
</dbReference>
<organism evidence="19 20">
    <name type="scientific">Orbilia blumenaviensis</name>
    <dbReference type="NCBI Taxonomy" id="1796055"/>
    <lineage>
        <taxon>Eukaryota</taxon>
        <taxon>Fungi</taxon>
        <taxon>Dikarya</taxon>
        <taxon>Ascomycota</taxon>
        <taxon>Pezizomycotina</taxon>
        <taxon>Orbiliomycetes</taxon>
        <taxon>Orbiliales</taxon>
        <taxon>Orbiliaceae</taxon>
        <taxon>Orbilia</taxon>
    </lineage>
</organism>
<dbReference type="GO" id="GO:0006308">
    <property type="term" value="P:DNA catabolic process"/>
    <property type="evidence" value="ECO:0007669"/>
    <property type="project" value="UniProtKB-UniRule"/>
</dbReference>
<feature type="domain" description="ERCC4" evidence="18">
    <location>
        <begin position="407"/>
        <end position="511"/>
    </location>
</feature>
<comment type="similarity">
    <text evidence="3 16">Belongs to the XPF family.</text>
</comment>
<dbReference type="InterPro" id="IPR027421">
    <property type="entry name" value="DNA_pol_lamdba_lyase_dom_sf"/>
</dbReference>
<keyword evidence="7 16" id="KW-0255">Endonuclease</keyword>
<dbReference type="Proteomes" id="UP001373714">
    <property type="component" value="Unassembled WGS sequence"/>
</dbReference>
<dbReference type="GO" id="GO:0000727">
    <property type="term" value="P:double-strand break repair via break-induced replication"/>
    <property type="evidence" value="ECO:0007669"/>
    <property type="project" value="UniProtKB-UniRule"/>
</dbReference>
<sequence length="696" mass="77322">MPPSRGQQLPCGNPELLQLLLQWAEDARGTDRERTYRRAADSMRACPGTFSHPSEAKNLIGIGDKIAERLTRGYIELMEDMGKTPPPMVPYLKSHKTARKRKSSELEGVVGGGSGLPTLGRVPTVIGGDGELLYDNREQVLGRRDRPSKKKKTTAPLGQDSGEDEAEHPQPAPKGRRPRATKQYVPRVRSGGYAILMALSELDGGDRINKDELCRRAQPYCDSSFTLAGNPGENYKYTAWASMKTLREHNLVAQKGRPAQFCLTDYGWDIAEGMRDVEAQTGGPQAGASTIVTAGGGGRRGKASERVHSNHTMDMSAASAVAAGNAFAGAGHRLSGAPISLEDEDDDVLEALPPVSRVQRDPQPIVKTLPPRARVRSASAQPMNNDLPDIKKPFTPRYLKAGSFSIHLVLDNREVASKTDRDYLQRSFENLDCSPITRAMELGDVMWVARGKLYENGRETDEEVELSLDYVCERKRVSDLSASIRDGRYHEQKFRLKKFVGNVTYLVEAPNGRLEGSTPQATDAINTATYSTQVVNGFFVKITRGPDDTVRYLTRFTRMLKRRYEGRDLYMYPESLVQVATFADLKSYLKETEPDRYYCLSYSTVAAITSKSKTSTIRDIFLQMLMCTRGVTFEKACEIQKHFKTPRELLERYERAPSEIVGAPMMMGVVDVTAGTASKKIKGPLSKTIWEVWGKK</sequence>
<evidence type="ECO:0000256" key="8">
    <source>
        <dbReference type="ARBA" id="ARBA00022763"/>
    </source>
</evidence>
<feature type="region of interest" description="Disordered" evidence="17">
    <location>
        <begin position="280"/>
        <end position="304"/>
    </location>
</feature>
<dbReference type="CDD" id="cd20074">
    <property type="entry name" value="XPF_nuclease_Mus81"/>
    <property type="match status" value="1"/>
</dbReference>
<dbReference type="GO" id="GO:0046872">
    <property type="term" value="F:metal ion binding"/>
    <property type="evidence" value="ECO:0007669"/>
    <property type="project" value="UniProtKB-UniRule"/>
</dbReference>
<dbReference type="Pfam" id="PF14716">
    <property type="entry name" value="HHH_8"/>
    <property type="match status" value="1"/>
</dbReference>
<dbReference type="GO" id="GO:0008821">
    <property type="term" value="F:crossover junction DNA endonuclease activity"/>
    <property type="evidence" value="ECO:0007669"/>
    <property type="project" value="UniProtKB-UniRule"/>
</dbReference>
<comment type="cofactor">
    <cofactor evidence="1 16">
        <name>Mg(2+)</name>
        <dbReference type="ChEBI" id="CHEBI:18420"/>
    </cofactor>
</comment>
<keyword evidence="14" id="KW-0469">Meiosis</keyword>
<evidence type="ECO:0000313" key="19">
    <source>
        <dbReference type="EMBL" id="KAK6333830.1"/>
    </source>
</evidence>
<dbReference type="GO" id="GO:0048476">
    <property type="term" value="C:Holliday junction resolvase complex"/>
    <property type="evidence" value="ECO:0007669"/>
    <property type="project" value="UniProtKB-UniRule"/>
</dbReference>
<evidence type="ECO:0000256" key="7">
    <source>
        <dbReference type="ARBA" id="ARBA00022759"/>
    </source>
</evidence>
<dbReference type="EMBL" id="JAVHNS010000016">
    <property type="protein sequence ID" value="KAK6333830.1"/>
    <property type="molecule type" value="Genomic_DNA"/>
</dbReference>
<dbReference type="CDD" id="cd21036">
    <property type="entry name" value="WH_MUS81"/>
    <property type="match status" value="1"/>
</dbReference>
<dbReference type="FunFam" id="1.10.10.10:FF:000307">
    <property type="entry name" value="Crossover junction endonuclease MUS81"/>
    <property type="match status" value="1"/>
</dbReference>
<dbReference type="PANTHER" id="PTHR13451">
    <property type="entry name" value="CLASS II CROSSOVER JUNCTION ENDONUCLEASE MUS81"/>
    <property type="match status" value="1"/>
</dbReference>
<name>A0AAV9U1T7_9PEZI</name>
<protein>
    <recommendedName>
        <fullName evidence="4 16">Crossover junction endonuclease MUS81</fullName>
        <ecNumber evidence="16">3.1.22.-</ecNumber>
    </recommendedName>
</protein>
<evidence type="ECO:0000256" key="5">
    <source>
        <dbReference type="ARBA" id="ARBA00022722"/>
    </source>
</evidence>
<dbReference type="InterPro" id="IPR006166">
    <property type="entry name" value="ERCC4_domain"/>
</dbReference>
<evidence type="ECO:0000256" key="16">
    <source>
        <dbReference type="RuleBase" id="RU369042"/>
    </source>
</evidence>
<evidence type="ECO:0000256" key="12">
    <source>
        <dbReference type="ARBA" id="ARBA00023204"/>
    </source>
</evidence>
<evidence type="ECO:0000256" key="10">
    <source>
        <dbReference type="ARBA" id="ARBA00022842"/>
    </source>
</evidence>
<reference evidence="19 20" key="1">
    <citation type="submission" date="2019-10" db="EMBL/GenBank/DDBJ databases">
        <authorList>
            <person name="Palmer J.M."/>
        </authorList>
    </citation>
    <scope>NUCLEOTIDE SEQUENCE [LARGE SCALE GENOMIC DNA]</scope>
    <source>
        <strain evidence="19 20">TWF730</strain>
    </source>
</reference>
<dbReference type="InterPro" id="IPR036388">
    <property type="entry name" value="WH-like_DNA-bd_sf"/>
</dbReference>
<dbReference type="Gene3D" id="1.10.150.110">
    <property type="entry name" value="DNA polymerase beta, N-terminal domain-like"/>
    <property type="match status" value="1"/>
</dbReference>